<dbReference type="GO" id="GO:0022857">
    <property type="term" value="F:transmembrane transporter activity"/>
    <property type="evidence" value="ECO:0007669"/>
    <property type="project" value="InterPro"/>
</dbReference>
<feature type="transmembrane region" description="Helical" evidence="4">
    <location>
        <begin position="322"/>
        <end position="342"/>
    </location>
</feature>
<protein>
    <submittedName>
        <fullName evidence="6">MFS transporter</fullName>
    </submittedName>
</protein>
<feature type="transmembrane region" description="Helical" evidence="4">
    <location>
        <begin position="153"/>
        <end position="173"/>
    </location>
</feature>
<dbReference type="RefSeq" id="WP_144068182.1">
    <property type="nucleotide sequence ID" value="NZ_CP041636.1"/>
</dbReference>
<dbReference type="InterPro" id="IPR036259">
    <property type="entry name" value="MFS_trans_sf"/>
</dbReference>
<name>A0A516H099_9PROT</name>
<evidence type="ECO:0000259" key="5">
    <source>
        <dbReference type="PROSITE" id="PS50850"/>
    </source>
</evidence>
<dbReference type="KEGG" id="fer:FNB15_07935"/>
<feature type="transmembrane region" description="Helical" evidence="4">
    <location>
        <begin position="118"/>
        <end position="141"/>
    </location>
</feature>
<reference evidence="6 7" key="1">
    <citation type="submission" date="2019-07" db="EMBL/GenBank/DDBJ databases">
        <title>Genome sequencing for Ferrovibrio sp. K5.</title>
        <authorList>
            <person name="Park S.-J."/>
        </authorList>
    </citation>
    <scope>NUCLEOTIDE SEQUENCE [LARGE SCALE GENOMIC DNA]</scope>
    <source>
        <strain evidence="6 7">K5</strain>
    </source>
</reference>
<dbReference type="Proteomes" id="UP000317496">
    <property type="component" value="Chromosome"/>
</dbReference>
<dbReference type="InterPro" id="IPR020846">
    <property type="entry name" value="MFS_dom"/>
</dbReference>
<feature type="transmembrane region" description="Helical" evidence="4">
    <location>
        <begin position="93"/>
        <end position="112"/>
    </location>
</feature>
<dbReference type="InterPro" id="IPR011701">
    <property type="entry name" value="MFS"/>
</dbReference>
<sequence length="427" mass="44587">MATDTASPAAARPPFHHPSLSQWQSVSMLSGAAVMLSLAMGMRQSLGLFMQPMTRDIGISAADFAFALAIQNIVWGISQPFVGALVDKYGTRVITLAGALLYASALIITAFATNAWMVTLGAGLMIGVALSCTASAIAAKIAAKVVRPDRRSLAFGLVSAAGSIGTFFCAPLAQGVIQVAGWQIAMFAFVALAAAMLPAALMGGRADKVPVDALPGAVETMRSTLGEAANHGGYIVMAAAFFVCGLQLVFLTTHLPTFLADCGADPMLSAQALAVIGAFNVFGSWLFGWLGDRHHKPMLLGLIYILRSVAIALYFMMPVSQLSTLVFAAMMGTLWLGVIPLVNGLVAQIFGIRYLATLTGIAFFSHQVGSFLGAWAGGVIYDKLGSYELAWQLAAGIGAAAGVMQLFMNTRPTERVLAAQRAAVAAE</sequence>
<keyword evidence="1 4" id="KW-0812">Transmembrane</keyword>
<accession>A0A516H099</accession>
<feature type="transmembrane region" description="Helical" evidence="4">
    <location>
        <begin position="179"/>
        <end position="201"/>
    </location>
</feature>
<evidence type="ECO:0000256" key="3">
    <source>
        <dbReference type="ARBA" id="ARBA00023136"/>
    </source>
</evidence>
<keyword evidence="7" id="KW-1185">Reference proteome</keyword>
<keyword evidence="3 4" id="KW-0472">Membrane</keyword>
<feature type="domain" description="Major facilitator superfamily (MFS) profile" evidence="5">
    <location>
        <begin position="25"/>
        <end position="413"/>
    </location>
</feature>
<feature type="transmembrane region" description="Helical" evidence="4">
    <location>
        <begin position="389"/>
        <end position="408"/>
    </location>
</feature>
<dbReference type="CDD" id="cd17355">
    <property type="entry name" value="MFS_YcxA_like"/>
    <property type="match status" value="1"/>
</dbReference>
<gene>
    <name evidence="6" type="ORF">FNB15_07935</name>
</gene>
<feature type="transmembrane region" description="Helical" evidence="4">
    <location>
        <begin position="298"/>
        <end position="316"/>
    </location>
</feature>
<feature type="transmembrane region" description="Helical" evidence="4">
    <location>
        <begin position="354"/>
        <end position="377"/>
    </location>
</feature>
<feature type="transmembrane region" description="Helical" evidence="4">
    <location>
        <begin position="270"/>
        <end position="291"/>
    </location>
</feature>
<dbReference type="Pfam" id="PF07690">
    <property type="entry name" value="MFS_1"/>
    <property type="match status" value="1"/>
</dbReference>
<proteinExistence type="predicted"/>
<dbReference type="PANTHER" id="PTHR11360:SF284">
    <property type="entry name" value="EG:103B4.3 PROTEIN-RELATED"/>
    <property type="match status" value="1"/>
</dbReference>
<dbReference type="PROSITE" id="PS50850">
    <property type="entry name" value="MFS"/>
    <property type="match status" value="1"/>
</dbReference>
<evidence type="ECO:0000313" key="6">
    <source>
        <dbReference type="EMBL" id="QDO97201.1"/>
    </source>
</evidence>
<evidence type="ECO:0000256" key="4">
    <source>
        <dbReference type="SAM" id="Phobius"/>
    </source>
</evidence>
<feature type="transmembrane region" description="Helical" evidence="4">
    <location>
        <begin position="23"/>
        <end position="42"/>
    </location>
</feature>
<evidence type="ECO:0000313" key="7">
    <source>
        <dbReference type="Proteomes" id="UP000317496"/>
    </source>
</evidence>
<dbReference type="AlphaFoldDB" id="A0A516H099"/>
<evidence type="ECO:0000256" key="2">
    <source>
        <dbReference type="ARBA" id="ARBA00022989"/>
    </source>
</evidence>
<dbReference type="InterPro" id="IPR050327">
    <property type="entry name" value="Proton-linked_MCT"/>
</dbReference>
<evidence type="ECO:0000256" key="1">
    <source>
        <dbReference type="ARBA" id="ARBA00022692"/>
    </source>
</evidence>
<dbReference type="PANTHER" id="PTHR11360">
    <property type="entry name" value="MONOCARBOXYLATE TRANSPORTER"/>
    <property type="match status" value="1"/>
</dbReference>
<keyword evidence="2 4" id="KW-1133">Transmembrane helix</keyword>
<dbReference type="EMBL" id="CP041636">
    <property type="protein sequence ID" value="QDO97201.1"/>
    <property type="molecule type" value="Genomic_DNA"/>
</dbReference>
<feature type="transmembrane region" description="Helical" evidence="4">
    <location>
        <begin position="231"/>
        <end position="250"/>
    </location>
</feature>
<organism evidence="6 7">
    <name type="scientific">Ferrovibrio terrae</name>
    <dbReference type="NCBI Taxonomy" id="2594003"/>
    <lineage>
        <taxon>Bacteria</taxon>
        <taxon>Pseudomonadati</taxon>
        <taxon>Pseudomonadota</taxon>
        <taxon>Alphaproteobacteria</taxon>
        <taxon>Rhodospirillales</taxon>
        <taxon>Rhodospirillaceae</taxon>
        <taxon>Ferrovibrio</taxon>
    </lineage>
</organism>
<dbReference type="OrthoDB" id="146345at2"/>
<dbReference type="SUPFAM" id="SSF103473">
    <property type="entry name" value="MFS general substrate transporter"/>
    <property type="match status" value="1"/>
</dbReference>
<dbReference type="Gene3D" id="1.20.1250.20">
    <property type="entry name" value="MFS general substrate transporter like domains"/>
    <property type="match status" value="2"/>
</dbReference>